<feature type="region of interest" description="Disordered" evidence="2">
    <location>
        <begin position="120"/>
        <end position="174"/>
    </location>
</feature>
<evidence type="ECO:0000256" key="1">
    <source>
        <dbReference type="ARBA" id="ARBA00022729"/>
    </source>
</evidence>
<dbReference type="InterPro" id="IPR052982">
    <property type="entry name" value="SRP1/TIP1-like"/>
</dbReference>
<comment type="caution">
    <text evidence="6">The sequence shown here is derived from an EMBL/GenBank/DDBJ whole genome shotgun (WGS) entry which is preliminary data.</text>
</comment>
<feature type="compositionally biased region" description="Basic and acidic residues" evidence="2">
    <location>
        <begin position="137"/>
        <end position="150"/>
    </location>
</feature>
<keyword evidence="3" id="KW-0472">Membrane</keyword>
<dbReference type="PANTHER" id="PTHR40633:SF1">
    <property type="entry name" value="GPI ANCHORED SERINE-THREONINE RICH PROTEIN (AFU_ORTHOLOGUE AFUA_1G03630)"/>
    <property type="match status" value="1"/>
</dbReference>
<dbReference type="EMBL" id="JASJQH010006931">
    <property type="protein sequence ID" value="KAK9723060.1"/>
    <property type="molecule type" value="Genomic_DNA"/>
</dbReference>
<name>A0ABR2W897_9FUNG</name>
<evidence type="ECO:0000313" key="6">
    <source>
        <dbReference type="EMBL" id="KAK9723060.1"/>
    </source>
</evidence>
<feature type="transmembrane region" description="Helical" evidence="3">
    <location>
        <begin position="186"/>
        <end position="203"/>
    </location>
</feature>
<keyword evidence="7" id="KW-1185">Reference proteome</keyword>
<evidence type="ECO:0000256" key="2">
    <source>
        <dbReference type="SAM" id="MobiDB-lite"/>
    </source>
</evidence>
<keyword evidence="1 4" id="KW-0732">Signal</keyword>
<feature type="chain" id="PRO_5046695368" description="Yeast cell wall synthesis Kre9/Knh1-like N-terminal domain-containing protein" evidence="4">
    <location>
        <begin position="21"/>
        <end position="204"/>
    </location>
</feature>
<dbReference type="Pfam" id="PF10342">
    <property type="entry name" value="Kre9_KNH"/>
    <property type="match status" value="1"/>
</dbReference>
<proteinExistence type="predicted"/>
<evidence type="ECO:0000256" key="4">
    <source>
        <dbReference type="SAM" id="SignalP"/>
    </source>
</evidence>
<feature type="compositionally biased region" description="Low complexity" evidence="2">
    <location>
        <begin position="151"/>
        <end position="174"/>
    </location>
</feature>
<evidence type="ECO:0000256" key="3">
    <source>
        <dbReference type="SAM" id="Phobius"/>
    </source>
</evidence>
<sequence>MNRLLQIVLSLLLAFNFVAANIEITFPVDHEYRAGVQYPITWKEIGGAPTPALFTINLVYGKETDLQVQSLIVQNTDSKTGIYLWYILPSTRPSTEYAIEITNGQDYWYSHYFTISNPGQPSLSSIPNPAPTSSTSDAKEASDKKNHQDSDSQNNSTTSSSTTSSSTASSIATSVKKSSDKKSNGFLVNAGFIGVVGVITSLFM</sequence>
<feature type="signal peptide" evidence="4">
    <location>
        <begin position="1"/>
        <end position="20"/>
    </location>
</feature>
<dbReference type="Proteomes" id="UP001479436">
    <property type="component" value="Unassembled WGS sequence"/>
</dbReference>
<keyword evidence="3" id="KW-1133">Transmembrane helix</keyword>
<accession>A0ABR2W897</accession>
<feature type="compositionally biased region" description="Polar residues" evidence="2">
    <location>
        <begin position="120"/>
        <end position="136"/>
    </location>
</feature>
<evidence type="ECO:0000259" key="5">
    <source>
        <dbReference type="Pfam" id="PF10342"/>
    </source>
</evidence>
<gene>
    <name evidence="6" type="ORF">K7432_002169</name>
</gene>
<protein>
    <recommendedName>
        <fullName evidence="5">Yeast cell wall synthesis Kre9/Knh1-like N-terminal domain-containing protein</fullName>
    </recommendedName>
</protein>
<keyword evidence="3" id="KW-0812">Transmembrane</keyword>
<feature type="domain" description="Yeast cell wall synthesis Kre9/Knh1-like N-terminal" evidence="5">
    <location>
        <begin position="31"/>
        <end position="115"/>
    </location>
</feature>
<organism evidence="6 7">
    <name type="scientific">Basidiobolus ranarum</name>
    <dbReference type="NCBI Taxonomy" id="34480"/>
    <lineage>
        <taxon>Eukaryota</taxon>
        <taxon>Fungi</taxon>
        <taxon>Fungi incertae sedis</taxon>
        <taxon>Zoopagomycota</taxon>
        <taxon>Entomophthoromycotina</taxon>
        <taxon>Basidiobolomycetes</taxon>
        <taxon>Basidiobolales</taxon>
        <taxon>Basidiobolaceae</taxon>
        <taxon>Basidiobolus</taxon>
    </lineage>
</organism>
<reference evidence="6 7" key="1">
    <citation type="submission" date="2023-04" db="EMBL/GenBank/DDBJ databases">
        <title>Genome of Basidiobolus ranarum AG-B5.</title>
        <authorList>
            <person name="Stajich J.E."/>
            <person name="Carter-House D."/>
            <person name="Gryganskyi A."/>
        </authorList>
    </citation>
    <scope>NUCLEOTIDE SEQUENCE [LARGE SCALE GENOMIC DNA]</scope>
    <source>
        <strain evidence="6 7">AG-B5</strain>
    </source>
</reference>
<evidence type="ECO:0000313" key="7">
    <source>
        <dbReference type="Proteomes" id="UP001479436"/>
    </source>
</evidence>
<dbReference type="InterPro" id="IPR018466">
    <property type="entry name" value="Kre9/Knh1-like_N"/>
</dbReference>
<dbReference type="PANTHER" id="PTHR40633">
    <property type="entry name" value="MATRIX PROTEIN, PUTATIVE (AFU_ORTHOLOGUE AFUA_8G05410)-RELATED"/>
    <property type="match status" value="1"/>
</dbReference>